<proteinExistence type="predicted"/>
<organism evidence="2">
    <name type="scientific">marine sediment metagenome</name>
    <dbReference type="NCBI Taxonomy" id="412755"/>
    <lineage>
        <taxon>unclassified sequences</taxon>
        <taxon>metagenomes</taxon>
        <taxon>ecological metagenomes</taxon>
    </lineage>
</organism>
<protein>
    <recommendedName>
        <fullName evidence="1">S-Me-THD N-terminal domain-containing protein</fullName>
    </recommendedName>
</protein>
<accession>X0RTR2</accession>
<evidence type="ECO:0000313" key="2">
    <source>
        <dbReference type="EMBL" id="GAF72229.1"/>
    </source>
</evidence>
<name>X0RTR2_9ZZZZ</name>
<dbReference type="SUPFAM" id="SSF160991">
    <property type="entry name" value="CV3147-like"/>
    <property type="match status" value="1"/>
</dbReference>
<dbReference type="Gene3D" id="3.40.1610.10">
    <property type="entry name" value="CV3147-like domain"/>
    <property type="match status" value="1"/>
</dbReference>
<dbReference type="InterPro" id="IPR010318">
    <property type="entry name" value="S-Me-THD_N"/>
</dbReference>
<reference evidence="2" key="1">
    <citation type="journal article" date="2014" name="Front. Microbiol.">
        <title>High frequency of phylogenetically diverse reductive dehalogenase-homologous genes in deep subseafloor sedimentary metagenomes.</title>
        <authorList>
            <person name="Kawai M."/>
            <person name="Futagami T."/>
            <person name="Toyoda A."/>
            <person name="Takaki Y."/>
            <person name="Nishi S."/>
            <person name="Hori S."/>
            <person name="Arai W."/>
            <person name="Tsubouchi T."/>
            <person name="Morono Y."/>
            <person name="Uchiyama I."/>
            <person name="Ito T."/>
            <person name="Fujiyama A."/>
            <person name="Inagaki F."/>
            <person name="Takami H."/>
        </authorList>
    </citation>
    <scope>NUCLEOTIDE SEQUENCE</scope>
    <source>
        <strain evidence="2">Expedition CK06-06</strain>
    </source>
</reference>
<dbReference type="Pfam" id="PF06032">
    <property type="entry name" value="S-Me-THD_N"/>
    <property type="match status" value="1"/>
</dbReference>
<gene>
    <name evidence="2" type="ORF">S01H1_07891</name>
</gene>
<dbReference type="EMBL" id="BARS01004048">
    <property type="protein sequence ID" value="GAF72229.1"/>
    <property type="molecule type" value="Genomic_DNA"/>
</dbReference>
<feature type="domain" description="S-Me-THD N-terminal" evidence="1">
    <location>
        <begin position="10"/>
        <end position="158"/>
    </location>
</feature>
<evidence type="ECO:0000259" key="1">
    <source>
        <dbReference type="Pfam" id="PF06032"/>
    </source>
</evidence>
<sequence length="178" mass="18676">MKRKLHKQEMIDIVKGATFLGAGGGGSPKVALPIAEQIREATLVKPEDISDNSNVVVMAGVGSPVVSVSVGYRGELIPALERFEEVVGKRIDYIVPLETGAANILKPLHAGAVKGLPVVDGDGAGRAVPELQETMFYIHGIPITPLSVADSEGNSAILYPVDAYMGEKLARAVTTVFG</sequence>
<dbReference type="AlphaFoldDB" id="X0RTR2"/>
<feature type="non-terminal residue" evidence="2">
    <location>
        <position position="178"/>
    </location>
</feature>
<dbReference type="InterPro" id="IPR027479">
    <property type="entry name" value="S-Me-THD_N_sf"/>
</dbReference>
<comment type="caution">
    <text evidence="2">The sequence shown here is derived from an EMBL/GenBank/DDBJ whole genome shotgun (WGS) entry which is preliminary data.</text>
</comment>